<dbReference type="CDD" id="cd06558">
    <property type="entry name" value="crotonase-like"/>
    <property type="match status" value="1"/>
</dbReference>
<dbReference type="InterPro" id="IPR001753">
    <property type="entry name" value="Enoyl-CoA_hydra/iso"/>
</dbReference>
<evidence type="ECO:0000313" key="5">
    <source>
        <dbReference type="Proteomes" id="UP000748108"/>
    </source>
</evidence>
<comment type="caution">
    <text evidence="4">The sequence shown here is derived from an EMBL/GenBank/DDBJ whole genome shotgun (WGS) entry which is preliminary data.</text>
</comment>
<sequence length="261" mass="29359">MTEPPVLVERKEAIATLVLNRPDVLNALDYHTLVYFSRLIRDLSQDARNTRLIIIKGAGRAFCVGADLKERQTLGEEEVRRNVRAIRDLFTAIERLPQPTIAMMHGYALGGGFELALACDFRFAQKETQMGLTEVRLGIIPGAGGTQRLPRLIGLHKAKEWILTGRRFTAVEAWEAGLLTGIAERMEDVERQALDLAHELLSNAPLALYAAKWSIHQGLGKALDDALDIEWQAYERLIPTHDRKEALLAFKEKRPPRFLGM</sequence>
<dbReference type="FunFam" id="3.90.226.10:FF:000009">
    <property type="entry name" value="Carnitinyl-CoA dehydratase"/>
    <property type="match status" value="1"/>
</dbReference>
<gene>
    <name evidence="4" type="ORF">KM312_04290</name>
</gene>
<dbReference type="Gene3D" id="3.90.226.10">
    <property type="entry name" value="2-enoyl-CoA Hydratase, Chain A, domain 1"/>
    <property type="match status" value="1"/>
</dbReference>
<keyword evidence="2" id="KW-0456">Lyase</keyword>
<evidence type="ECO:0000256" key="2">
    <source>
        <dbReference type="ARBA" id="ARBA00023239"/>
    </source>
</evidence>
<dbReference type="PANTHER" id="PTHR11941">
    <property type="entry name" value="ENOYL-COA HYDRATASE-RELATED"/>
    <property type="match status" value="1"/>
</dbReference>
<dbReference type="AlphaFoldDB" id="A0A947CWT7"/>
<accession>A0A947CWT7</accession>
<proteinExistence type="inferred from homology"/>
<dbReference type="InterPro" id="IPR029045">
    <property type="entry name" value="ClpP/crotonase-like_dom_sf"/>
</dbReference>
<name>A0A947CWT7_HYDSH</name>
<dbReference type="InterPro" id="IPR014748">
    <property type="entry name" value="Enoyl-CoA_hydra_C"/>
</dbReference>
<dbReference type="FunFam" id="1.10.12.10:FF:000001">
    <property type="entry name" value="Probable enoyl-CoA hydratase, mitochondrial"/>
    <property type="match status" value="1"/>
</dbReference>
<dbReference type="GO" id="GO:0006635">
    <property type="term" value="P:fatty acid beta-oxidation"/>
    <property type="evidence" value="ECO:0007669"/>
    <property type="project" value="TreeGrafter"/>
</dbReference>
<dbReference type="InterPro" id="IPR018376">
    <property type="entry name" value="Enoyl-CoA_hyd/isom_CS"/>
</dbReference>
<dbReference type="SUPFAM" id="SSF52096">
    <property type="entry name" value="ClpP/crotonase"/>
    <property type="match status" value="1"/>
</dbReference>
<dbReference type="PANTHER" id="PTHR11941:SF54">
    <property type="entry name" value="ENOYL-COA HYDRATASE, MITOCHONDRIAL"/>
    <property type="match status" value="1"/>
</dbReference>
<evidence type="ECO:0000256" key="3">
    <source>
        <dbReference type="RuleBase" id="RU003707"/>
    </source>
</evidence>
<evidence type="ECO:0000256" key="1">
    <source>
        <dbReference type="ARBA" id="ARBA00005254"/>
    </source>
</evidence>
<dbReference type="EMBL" id="JAHHQF010000044">
    <property type="protein sequence ID" value="MBT9281862.1"/>
    <property type="molecule type" value="Genomic_DNA"/>
</dbReference>
<comment type="similarity">
    <text evidence="1 3">Belongs to the enoyl-CoA hydratase/isomerase family.</text>
</comment>
<dbReference type="Gene3D" id="1.10.12.10">
    <property type="entry name" value="Lyase 2-enoyl-coa Hydratase, Chain A, domain 2"/>
    <property type="match status" value="1"/>
</dbReference>
<organism evidence="4 5">
    <name type="scientific">Hydrogenibacillus schlegelii</name>
    <name type="common">Bacillus schlegelii</name>
    <dbReference type="NCBI Taxonomy" id="1484"/>
    <lineage>
        <taxon>Bacteria</taxon>
        <taxon>Bacillati</taxon>
        <taxon>Bacillota</taxon>
        <taxon>Bacilli</taxon>
        <taxon>Bacillales</taxon>
        <taxon>Bacillales Family X. Incertae Sedis</taxon>
        <taxon>Hydrogenibacillus</taxon>
    </lineage>
</organism>
<dbReference type="Pfam" id="PF00378">
    <property type="entry name" value="ECH_1"/>
    <property type="match status" value="1"/>
</dbReference>
<dbReference type="GO" id="GO:0016836">
    <property type="term" value="F:hydro-lyase activity"/>
    <property type="evidence" value="ECO:0007669"/>
    <property type="project" value="UniProtKB-ARBA"/>
</dbReference>
<protein>
    <submittedName>
        <fullName evidence="4">Enoyl-CoA hydratase/isomerase family protein</fullName>
    </submittedName>
</protein>
<dbReference type="Proteomes" id="UP000748108">
    <property type="component" value="Unassembled WGS sequence"/>
</dbReference>
<evidence type="ECO:0000313" key="4">
    <source>
        <dbReference type="EMBL" id="MBT9281862.1"/>
    </source>
</evidence>
<dbReference type="PROSITE" id="PS00166">
    <property type="entry name" value="ENOYL_COA_HYDRATASE"/>
    <property type="match status" value="1"/>
</dbReference>
<reference evidence="4" key="1">
    <citation type="journal article" date="2021" name="Microbiology">
        <title>Metagenomic Analysis of the Microbial Community in the Underground Coal Fire Area (Kemerovo Region, Russia) Revealed Predominance of Thermophilic Members of the Phyla Deinococcus-thermus, Aquificae, and Firmicutes.</title>
        <authorList>
            <person name="Kadnikov V."/>
            <person name="Mardanov A.V."/>
            <person name="Beletsky A.V."/>
            <person name="Karnachuk O.V."/>
            <person name="Ravin N.V."/>
        </authorList>
    </citation>
    <scope>NUCLEOTIDE SEQUENCE</scope>
    <source>
        <strain evidence="4">RBS10-49</strain>
    </source>
</reference>